<dbReference type="GO" id="GO:0008270">
    <property type="term" value="F:zinc ion binding"/>
    <property type="evidence" value="ECO:0007669"/>
    <property type="project" value="UniProtKB-KW"/>
</dbReference>
<evidence type="ECO:0000256" key="14">
    <source>
        <dbReference type="ARBA" id="ARBA00023242"/>
    </source>
</evidence>
<dbReference type="SUPFAM" id="SSF53335">
    <property type="entry name" value="S-adenosyl-L-methionine-dependent methyltransferases"/>
    <property type="match status" value="1"/>
</dbReference>
<evidence type="ECO:0000256" key="2">
    <source>
        <dbReference type="ARBA" id="ARBA00022499"/>
    </source>
</evidence>
<comment type="subcellular location">
    <subcellularLocation>
        <location evidence="1">Nucleus</location>
        <location evidence="1">Nucleolus</location>
    </subcellularLocation>
</comment>
<dbReference type="InterPro" id="IPR002905">
    <property type="entry name" value="Trm1"/>
</dbReference>
<evidence type="ECO:0000256" key="16">
    <source>
        <dbReference type="SAM" id="MobiDB-lite"/>
    </source>
</evidence>
<evidence type="ECO:0000256" key="15">
    <source>
        <dbReference type="PROSITE-ProRule" id="PRU00958"/>
    </source>
</evidence>
<dbReference type="PROSITE" id="PS51626">
    <property type="entry name" value="SAM_MT_TRM1"/>
    <property type="match status" value="1"/>
</dbReference>
<dbReference type="GO" id="GO:0002940">
    <property type="term" value="P:tRNA N2-guanine methylation"/>
    <property type="evidence" value="ECO:0007669"/>
    <property type="project" value="TreeGrafter"/>
</dbReference>
<keyword evidence="8 15" id="KW-0819">tRNA processing</keyword>
<dbReference type="PANTHER" id="PTHR10631:SF1">
    <property type="entry name" value="TRMT1-LIKE PROTEIN"/>
    <property type="match status" value="1"/>
</dbReference>
<accession>A0A7R9ALJ8</accession>
<keyword evidence="12" id="KW-0832">Ubl conjugation</keyword>
<keyword evidence="14" id="KW-0539">Nucleus</keyword>
<dbReference type="Gene3D" id="3.30.56.70">
    <property type="entry name" value="N2,N2-dimethylguanosine tRNA methyltransferase, C-terminal domain"/>
    <property type="match status" value="1"/>
</dbReference>
<sequence length="453" mass="50014">MDLNINNIKIEHNVSLEINESDQPQNTSSKLYNSKTILNRSLVTTALATLKELKWHKGVNMKCLDAAGSVGVSGLLWKKHVTDVDVCICDIRKNAYDLILHNSKLNKLSVEVENKDACEVLYKPVGFNFIHLETSRGVAMYFDAAFRNITDHGVVAITSTDDAAMQAVAPELALRHYGGVITKTMYQKELGIRLILSSMARAAAIYNKGIHPLCCAMNKSSLTVMVAVKKGACRADQSLGFLRKVLHCTVCQERVLCPDTQFCVESPSSLLSCWCASSSVGKVLKELGPVWSGELSHKGFLLAMSQQATKFPWSQAVGKVMVELLDEIECSSTRNKRRNSNQSNGTLAKIQKVDQGPEQSGNTDVEREFADSSTTEGGKCTVELEYDESPPPAFYYNIHHHSPKSHPIRPLNTVVHLLRQAGFRACRTPLDSLSVRTSATLKQLQEVLLKSYA</sequence>
<dbReference type="Pfam" id="PF02005">
    <property type="entry name" value="TRM"/>
    <property type="match status" value="1"/>
</dbReference>
<dbReference type="EMBL" id="OC000223">
    <property type="protein sequence ID" value="CAD7256580.1"/>
    <property type="molecule type" value="Genomic_DNA"/>
</dbReference>
<evidence type="ECO:0000256" key="12">
    <source>
        <dbReference type="ARBA" id="ARBA00022843"/>
    </source>
</evidence>
<dbReference type="InterPro" id="IPR029063">
    <property type="entry name" value="SAM-dependent_MTases_sf"/>
</dbReference>
<keyword evidence="4 15" id="KW-0820">tRNA-binding</keyword>
<gene>
    <name evidence="17" type="ORF">TSIB3V08_LOCUS860</name>
</gene>
<proteinExistence type="inferred from homology"/>
<evidence type="ECO:0000313" key="17">
    <source>
        <dbReference type="EMBL" id="CAD7256580.1"/>
    </source>
</evidence>
<evidence type="ECO:0000256" key="4">
    <source>
        <dbReference type="ARBA" id="ARBA00022555"/>
    </source>
</evidence>
<dbReference type="AlphaFoldDB" id="A0A7R9ALJ8"/>
<keyword evidence="7 15" id="KW-0949">S-adenosyl-L-methionine</keyword>
<dbReference type="PANTHER" id="PTHR10631">
    <property type="entry name" value="N 2 ,N 2 -DIMETHYLGUANOSINE TRNA METHYLTRANSFERASE"/>
    <property type="match status" value="1"/>
</dbReference>
<dbReference type="InterPro" id="IPR042296">
    <property type="entry name" value="tRNA_met_Trm1_C"/>
</dbReference>
<comment type="catalytic activity">
    <reaction evidence="15">
        <text>guanosine(26) in tRNA + 2 S-adenosyl-L-methionine = N(2)-dimethylguanosine(26) in tRNA + 2 S-adenosyl-L-homocysteine + 2 H(+)</text>
        <dbReference type="Rhea" id="RHEA:43140"/>
        <dbReference type="Rhea" id="RHEA-COMP:10359"/>
        <dbReference type="Rhea" id="RHEA-COMP:10360"/>
        <dbReference type="ChEBI" id="CHEBI:15378"/>
        <dbReference type="ChEBI" id="CHEBI:57856"/>
        <dbReference type="ChEBI" id="CHEBI:59789"/>
        <dbReference type="ChEBI" id="CHEBI:74269"/>
        <dbReference type="ChEBI" id="CHEBI:74513"/>
        <dbReference type="EC" id="2.1.1.216"/>
    </reaction>
</comment>
<keyword evidence="10" id="KW-0863">Zinc-finger</keyword>
<reference evidence="17" key="1">
    <citation type="submission" date="2020-11" db="EMBL/GenBank/DDBJ databases">
        <authorList>
            <person name="Tran Van P."/>
        </authorList>
    </citation>
    <scope>NUCLEOTIDE SEQUENCE</scope>
</reference>
<dbReference type="GO" id="GO:0000049">
    <property type="term" value="F:tRNA binding"/>
    <property type="evidence" value="ECO:0007669"/>
    <property type="project" value="UniProtKB-UniRule"/>
</dbReference>
<keyword evidence="5 15" id="KW-0489">Methyltransferase</keyword>
<feature type="region of interest" description="Disordered" evidence="16">
    <location>
        <begin position="333"/>
        <end position="376"/>
    </location>
</feature>
<keyword evidence="13 15" id="KW-0694">RNA-binding</keyword>
<keyword evidence="2" id="KW-1017">Isopeptide bond</keyword>
<evidence type="ECO:0000256" key="9">
    <source>
        <dbReference type="ARBA" id="ARBA00022723"/>
    </source>
</evidence>
<keyword evidence="11" id="KW-0862">Zinc</keyword>
<evidence type="ECO:0000256" key="10">
    <source>
        <dbReference type="ARBA" id="ARBA00022771"/>
    </source>
</evidence>
<evidence type="ECO:0000256" key="11">
    <source>
        <dbReference type="ARBA" id="ARBA00022833"/>
    </source>
</evidence>
<evidence type="ECO:0000256" key="5">
    <source>
        <dbReference type="ARBA" id="ARBA00022603"/>
    </source>
</evidence>
<evidence type="ECO:0000256" key="8">
    <source>
        <dbReference type="ARBA" id="ARBA00022694"/>
    </source>
</evidence>
<protein>
    <recommendedName>
        <fullName evidence="15">tRNA (guanine(26)-N(2))-dimethyltransferase</fullName>
        <ecNumber evidence="15">2.1.1.216</ecNumber>
    </recommendedName>
</protein>
<dbReference type="Gene3D" id="3.40.50.150">
    <property type="entry name" value="Vaccinia Virus protein VP39"/>
    <property type="match status" value="1"/>
</dbReference>
<evidence type="ECO:0000256" key="13">
    <source>
        <dbReference type="ARBA" id="ARBA00022884"/>
    </source>
</evidence>
<keyword evidence="6 15" id="KW-0808">Transferase</keyword>
<organism evidence="17">
    <name type="scientific">Timema shepardi</name>
    <name type="common">Walking stick</name>
    <dbReference type="NCBI Taxonomy" id="629360"/>
    <lineage>
        <taxon>Eukaryota</taxon>
        <taxon>Metazoa</taxon>
        <taxon>Ecdysozoa</taxon>
        <taxon>Arthropoda</taxon>
        <taxon>Hexapoda</taxon>
        <taxon>Insecta</taxon>
        <taxon>Pterygota</taxon>
        <taxon>Neoptera</taxon>
        <taxon>Polyneoptera</taxon>
        <taxon>Phasmatodea</taxon>
        <taxon>Timematodea</taxon>
        <taxon>Timematoidea</taxon>
        <taxon>Timematidae</taxon>
        <taxon>Timema</taxon>
    </lineage>
</organism>
<comment type="similarity">
    <text evidence="15">Belongs to the class I-like SAM-binding methyltransferase superfamily. Trm1 family.</text>
</comment>
<evidence type="ECO:0000256" key="1">
    <source>
        <dbReference type="ARBA" id="ARBA00004604"/>
    </source>
</evidence>
<dbReference type="GO" id="GO:0005730">
    <property type="term" value="C:nucleolus"/>
    <property type="evidence" value="ECO:0007669"/>
    <property type="project" value="UniProtKB-SubCell"/>
</dbReference>
<evidence type="ECO:0000256" key="7">
    <source>
        <dbReference type="ARBA" id="ARBA00022691"/>
    </source>
</evidence>
<keyword evidence="9" id="KW-0479">Metal-binding</keyword>
<dbReference type="EC" id="2.1.1.216" evidence="15"/>
<name>A0A7R9ALJ8_TIMSH</name>
<keyword evidence="3" id="KW-0597">Phosphoprotein</keyword>
<dbReference type="GO" id="GO:0160104">
    <property type="term" value="F:tRNA (guanine(26)-N2)-dimethyltransferase activity"/>
    <property type="evidence" value="ECO:0007669"/>
    <property type="project" value="UniProtKB-UniRule"/>
</dbReference>
<evidence type="ECO:0000256" key="3">
    <source>
        <dbReference type="ARBA" id="ARBA00022553"/>
    </source>
</evidence>
<evidence type="ECO:0000256" key="6">
    <source>
        <dbReference type="ARBA" id="ARBA00022679"/>
    </source>
</evidence>